<dbReference type="SUPFAM" id="SSF47203">
    <property type="entry name" value="Acyl-CoA dehydrogenase C-terminal domain-like"/>
    <property type="match status" value="1"/>
</dbReference>
<dbReference type="Gene3D" id="2.40.110.10">
    <property type="entry name" value="Butyryl-CoA Dehydrogenase, subunit A, domain 2"/>
    <property type="match status" value="1"/>
</dbReference>
<comment type="caution">
    <text evidence="9">The sequence shown here is derived from an EMBL/GenBank/DDBJ whole genome shotgun (WGS) entry which is preliminary data.</text>
</comment>
<dbReference type="Pfam" id="PF00441">
    <property type="entry name" value="Acyl-CoA_dh_1"/>
    <property type="match status" value="1"/>
</dbReference>
<keyword evidence="3 5" id="KW-0285">Flavoprotein</keyword>
<evidence type="ECO:0000256" key="2">
    <source>
        <dbReference type="ARBA" id="ARBA00009347"/>
    </source>
</evidence>
<dbReference type="RefSeq" id="WP_244217616.1">
    <property type="nucleotide sequence ID" value="NZ_MUBM01000455.1"/>
</dbReference>
<dbReference type="PANTHER" id="PTHR43884">
    <property type="entry name" value="ACYL-COA DEHYDROGENASE"/>
    <property type="match status" value="1"/>
</dbReference>
<dbReference type="InterPro" id="IPR037069">
    <property type="entry name" value="AcylCoA_DH/ox_N_sf"/>
</dbReference>
<evidence type="ECO:0000256" key="4">
    <source>
        <dbReference type="ARBA" id="ARBA00022827"/>
    </source>
</evidence>
<dbReference type="PIRSF" id="PIRSF016578">
    <property type="entry name" value="HsaA"/>
    <property type="match status" value="1"/>
</dbReference>
<sequence>MLDDLNERQREFRALAADVAKNIYAPLALQWDRERTFFPDDERKRLADLGFLGISMPEEYGGLGLPLLDSLVVMEELAKECRPAAFQVFEANTGPARHIALLGSAEQKAEILPKVIAGEATVAIGISEPDAGSAATDMTTAAVINGDTVTVRGSKRWISGGGHVDYYYTFCRFDELAGAKGIGVVLVPADAPGVSFGSQEALMGFRGIPSCDIYFDDVTVPVSSIVRGPGHFRELFTGFSVERLGNATMSLALGQAALDRTLAYVQERHQFGRPLVEFQAVQTQLADMVMEVETARALVYRAARDAGTGLPDPLQVSLAKCRANEMAKRVTDIAMQLHGGNGYTEEYGIERMHRDAHGWAIAGGTPAMQRTRIVSELLGRNFNQRRS</sequence>
<dbReference type="Proteomes" id="UP001458415">
    <property type="component" value="Unassembled WGS sequence"/>
</dbReference>
<evidence type="ECO:0000313" key="9">
    <source>
        <dbReference type="EMBL" id="MER6975846.1"/>
    </source>
</evidence>
<evidence type="ECO:0000313" key="10">
    <source>
        <dbReference type="Proteomes" id="UP001458415"/>
    </source>
</evidence>
<dbReference type="InterPro" id="IPR006091">
    <property type="entry name" value="Acyl-CoA_Oxase/DH_mid-dom"/>
</dbReference>
<dbReference type="Gene3D" id="1.20.140.10">
    <property type="entry name" value="Butyryl-CoA Dehydrogenase, subunit A, domain 3"/>
    <property type="match status" value="1"/>
</dbReference>
<dbReference type="SUPFAM" id="SSF56645">
    <property type="entry name" value="Acyl-CoA dehydrogenase NM domain-like"/>
    <property type="match status" value="1"/>
</dbReference>
<proteinExistence type="inferred from homology"/>
<keyword evidence="5 9" id="KW-0560">Oxidoreductase</keyword>
<keyword evidence="10" id="KW-1185">Reference proteome</keyword>
<organism evidence="9 10">
    <name type="scientific">Streptomyces carpinensis</name>
    <dbReference type="NCBI Taxonomy" id="66369"/>
    <lineage>
        <taxon>Bacteria</taxon>
        <taxon>Bacillati</taxon>
        <taxon>Actinomycetota</taxon>
        <taxon>Actinomycetes</taxon>
        <taxon>Kitasatosporales</taxon>
        <taxon>Streptomycetaceae</taxon>
        <taxon>Streptomyces</taxon>
    </lineage>
</organism>
<protein>
    <submittedName>
        <fullName evidence="9">Acyl-CoA dehydrogenase family protein</fullName>
        <ecNumber evidence="9">1.-.-.-</ecNumber>
    </submittedName>
</protein>
<evidence type="ECO:0000256" key="5">
    <source>
        <dbReference type="RuleBase" id="RU362125"/>
    </source>
</evidence>
<dbReference type="InterPro" id="IPR036250">
    <property type="entry name" value="AcylCo_DH-like_C"/>
</dbReference>
<dbReference type="InterPro" id="IPR009075">
    <property type="entry name" value="AcylCo_DH/oxidase_C"/>
</dbReference>
<dbReference type="Gene3D" id="1.10.540.10">
    <property type="entry name" value="Acyl-CoA dehydrogenase/oxidase, N-terminal domain"/>
    <property type="match status" value="1"/>
</dbReference>
<name>A0ABV1VV79_9ACTN</name>
<feature type="domain" description="Acyl-CoA oxidase/dehydrogenase middle" evidence="7">
    <location>
        <begin position="123"/>
        <end position="218"/>
    </location>
</feature>
<dbReference type="PANTHER" id="PTHR43884:SF12">
    <property type="entry name" value="ISOVALERYL-COA DEHYDROGENASE, MITOCHONDRIAL-RELATED"/>
    <property type="match status" value="1"/>
</dbReference>
<evidence type="ECO:0000256" key="3">
    <source>
        <dbReference type="ARBA" id="ARBA00022630"/>
    </source>
</evidence>
<dbReference type="InterPro" id="IPR046373">
    <property type="entry name" value="Acyl-CoA_Oxase/DH_mid-dom_sf"/>
</dbReference>
<dbReference type="Pfam" id="PF02771">
    <property type="entry name" value="Acyl-CoA_dh_N"/>
    <property type="match status" value="1"/>
</dbReference>
<evidence type="ECO:0000259" key="6">
    <source>
        <dbReference type="Pfam" id="PF00441"/>
    </source>
</evidence>
<dbReference type="Pfam" id="PF02770">
    <property type="entry name" value="Acyl-CoA_dh_M"/>
    <property type="match status" value="1"/>
</dbReference>
<evidence type="ECO:0000256" key="1">
    <source>
        <dbReference type="ARBA" id="ARBA00001974"/>
    </source>
</evidence>
<keyword evidence="4 5" id="KW-0274">FAD</keyword>
<accession>A0ABV1VV79</accession>
<reference evidence="9 10" key="1">
    <citation type="submission" date="2024-06" db="EMBL/GenBank/DDBJ databases">
        <title>The Natural Products Discovery Center: Release of the First 8490 Sequenced Strains for Exploring Actinobacteria Biosynthetic Diversity.</title>
        <authorList>
            <person name="Kalkreuter E."/>
            <person name="Kautsar S.A."/>
            <person name="Yang D."/>
            <person name="Bader C.D."/>
            <person name="Teijaro C.N."/>
            <person name="Fluegel L."/>
            <person name="Davis C.M."/>
            <person name="Simpson J.R."/>
            <person name="Lauterbach L."/>
            <person name="Steele A.D."/>
            <person name="Gui C."/>
            <person name="Meng S."/>
            <person name="Li G."/>
            <person name="Viehrig K."/>
            <person name="Ye F."/>
            <person name="Su P."/>
            <person name="Kiefer A.F."/>
            <person name="Nichols A."/>
            <person name="Cepeda A.J."/>
            <person name="Yan W."/>
            <person name="Fan B."/>
            <person name="Jiang Y."/>
            <person name="Adhikari A."/>
            <person name="Zheng C.-J."/>
            <person name="Schuster L."/>
            <person name="Cowan T.M."/>
            <person name="Smanski M.J."/>
            <person name="Chevrette M.G."/>
            <person name="De Carvalho L.P.S."/>
            <person name="Shen B."/>
        </authorList>
    </citation>
    <scope>NUCLEOTIDE SEQUENCE [LARGE SCALE GENOMIC DNA]</scope>
    <source>
        <strain evidence="9 10">NPDC000634</strain>
    </source>
</reference>
<evidence type="ECO:0000259" key="7">
    <source>
        <dbReference type="Pfam" id="PF02770"/>
    </source>
</evidence>
<dbReference type="EC" id="1.-.-.-" evidence="9"/>
<dbReference type="GO" id="GO:0016491">
    <property type="term" value="F:oxidoreductase activity"/>
    <property type="evidence" value="ECO:0007669"/>
    <property type="project" value="UniProtKB-KW"/>
</dbReference>
<comment type="cofactor">
    <cofactor evidence="1 5">
        <name>FAD</name>
        <dbReference type="ChEBI" id="CHEBI:57692"/>
    </cofactor>
</comment>
<dbReference type="InterPro" id="IPR013786">
    <property type="entry name" value="AcylCoA_DH/ox_N"/>
</dbReference>
<dbReference type="InterPro" id="IPR006089">
    <property type="entry name" value="Acyl-CoA_DH_CS"/>
</dbReference>
<gene>
    <name evidence="9" type="ORF">ABT317_02000</name>
</gene>
<dbReference type="InterPro" id="IPR009100">
    <property type="entry name" value="AcylCoA_DH/oxidase_NM_dom_sf"/>
</dbReference>
<comment type="similarity">
    <text evidence="2 5">Belongs to the acyl-CoA dehydrogenase family.</text>
</comment>
<feature type="domain" description="Acyl-CoA dehydrogenase/oxidase N-terminal" evidence="8">
    <location>
        <begin position="7"/>
        <end position="119"/>
    </location>
</feature>
<feature type="domain" description="Acyl-CoA dehydrogenase/oxidase C-terminal" evidence="6">
    <location>
        <begin position="237"/>
        <end position="377"/>
    </location>
</feature>
<dbReference type="PROSITE" id="PS00073">
    <property type="entry name" value="ACYL_COA_DH_2"/>
    <property type="match status" value="1"/>
</dbReference>
<evidence type="ECO:0000259" key="8">
    <source>
        <dbReference type="Pfam" id="PF02771"/>
    </source>
</evidence>
<dbReference type="EMBL" id="JBEPCU010000012">
    <property type="protein sequence ID" value="MER6975846.1"/>
    <property type="molecule type" value="Genomic_DNA"/>
</dbReference>